<protein>
    <submittedName>
        <fullName evidence="12">SCNuncharacterized</fullName>
    </submittedName>
</protein>
<evidence type="ECO:0000256" key="11">
    <source>
        <dbReference type="RuleBase" id="RU000679"/>
    </source>
</evidence>
<keyword evidence="9 11" id="KW-0739">Sodium transport</keyword>
<evidence type="ECO:0000256" key="3">
    <source>
        <dbReference type="ARBA" id="ARBA00022461"/>
    </source>
</evidence>
<dbReference type="PANTHER" id="PTHR11690">
    <property type="entry name" value="AMILORIDE-SENSITIVE SODIUM CHANNEL-RELATED"/>
    <property type="match status" value="1"/>
</dbReference>
<dbReference type="Pfam" id="PF00858">
    <property type="entry name" value="ASC"/>
    <property type="match status" value="1"/>
</dbReference>
<evidence type="ECO:0000256" key="5">
    <source>
        <dbReference type="ARBA" id="ARBA00022989"/>
    </source>
</evidence>
<keyword evidence="6" id="KW-0915">Sodium</keyword>
<dbReference type="EMBL" id="CP111024">
    <property type="protein sequence ID" value="WAR23026.1"/>
    <property type="molecule type" value="Genomic_DNA"/>
</dbReference>
<comment type="subcellular location">
    <subcellularLocation>
        <location evidence="1">Membrane</location>
        <topology evidence="1">Multi-pass membrane protein</topology>
    </subcellularLocation>
</comment>
<keyword evidence="4 11" id="KW-0812">Transmembrane</keyword>
<accession>A0ABY7FQ39</accession>
<evidence type="ECO:0000256" key="8">
    <source>
        <dbReference type="ARBA" id="ARBA00023136"/>
    </source>
</evidence>
<keyword evidence="13" id="KW-1185">Reference proteome</keyword>
<proteinExistence type="inferred from homology"/>
<evidence type="ECO:0000256" key="1">
    <source>
        <dbReference type="ARBA" id="ARBA00004141"/>
    </source>
</evidence>
<dbReference type="InterPro" id="IPR001873">
    <property type="entry name" value="ENaC"/>
</dbReference>
<evidence type="ECO:0000256" key="7">
    <source>
        <dbReference type="ARBA" id="ARBA00023065"/>
    </source>
</evidence>
<evidence type="ECO:0000256" key="4">
    <source>
        <dbReference type="ARBA" id="ARBA00022692"/>
    </source>
</evidence>
<comment type="similarity">
    <text evidence="11">Belongs to the amiloride-sensitive sodium channel (TC 1.A.6) family.</text>
</comment>
<sequence>MSAVGLSLLWYLESSEYLSGVTTGYGARLLLHEPDSYPYPAQEGIFIPASMETSIGLKMVRNICESEHCEVKWLFKCNDFTEKTFIARANGSYGSCEWGDDFRSRYDVMYTRRSCQSFCVLEDVVNTCGCFDKEMEEFARKLNDTLRPCRQNEGICLFILNSGKCKHVTLRTCVGAVFDHTINKSHLHKGLLRSTKGVSEWKGTQVNDIGP</sequence>
<evidence type="ECO:0000256" key="10">
    <source>
        <dbReference type="ARBA" id="ARBA00023303"/>
    </source>
</evidence>
<keyword evidence="2 11" id="KW-0813">Transport</keyword>
<dbReference type="Proteomes" id="UP001164746">
    <property type="component" value="Chromosome 13"/>
</dbReference>
<keyword evidence="7 11" id="KW-0406">Ion transport</keyword>
<gene>
    <name evidence="12" type="ORF">MAR_036695</name>
</gene>
<evidence type="ECO:0000256" key="9">
    <source>
        <dbReference type="ARBA" id="ARBA00023201"/>
    </source>
</evidence>
<evidence type="ECO:0000313" key="13">
    <source>
        <dbReference type="Proteomes" id="UP001164746"/>
    </source>
</evidence>
<evidence type="ECO:0000313" key="12">
    <source>
        <dbReference type="EMBL" id="WAR23026.1"/>
    </source>
</evidence>
<keyword evidence="3 11" id="KW-0894">Sodium channel</keyword>
<keyword evidence="5" id="KW-1133">Transmembrane helix</keyword>
<name>A0ABY7FQ39_MYAAR</name>
<reference evidence="12" key="1">
    <citation type="submission" date="2022-11" db="EMBL/GenBank/DDBJ databases">
        <title>Centuries of genome instability and evolution in soft-shell clam transmissible cancer (bioRxiv).</title>
        <authorList>
            <person name="Hart S.F.M."/>
            <person name="Yonemitsu M.A."/>
            <person name="Giersch R.M."/>
            <person name="Beal B.F."/>
            <person name="Arriagada G."/>
            <person name="Davis B.W."/>
            <person name="Ostrander E.A."/>
            <person name="Goff S.P."/>
            <person name="Metzger M.J."/>
        </authorList>
    </citation>
    <scope>NUCLEOTIDE SEQUENCE</scope>
    <source>
        <strain evidence="12">MELC-2E11</strain>
        <tissue evidence="12">Siphon/mantle</tissue>
    </source>
</reference>
<dbReference type="PANTHER" id="PTHR11690:SF248">
    <property type="entry name" value="PICKPOCKET 17, ISOFORM A"/>
    <property type="match status" value="1"/>
</dbReference>
<organism evidence="12 13">
    <name type="scientific">Mya arenaria</name>
    <name type="common">Soft-shell clam</name>
    <dbReference type="NCBI Taxonomy" id="6604"/>
    <lineage>
        <taxon>Eukaryota</taxon>
        <taxon>Metazoa</taxon>
        <taxon>Spiralia</taxon>
        <taxon>Lophotrochozoa</taxon>
        <taxon>Mollusca</taxon>
        <taxon>Bivalvia</taxon>
        <taxon>Autobranchia</taxon>
        <taxon>Heteroconchia</taxon>
        <taxon>Euheterodonta</taxon>
        <taxon>Imparidentia</taxon>
        <taxon>Neoheterodontei</taxon>
        <taxon>Myida</taxon>
        <taxon>Myoidea</taxon>
        <taxon>Myidae</taxon>
        <taxon>Mya</taxon>
    </lineage>
</organism>
<evidence type="ECO:0000256" key="6">
    <source>
        <dbReference type="ARBA" id="ARBA00023053"/>
    </source>
</evidence>
<keyword evidence="10 11" id="KW-0407">Ion channel</keyword>
<keyword evidence="8" id="KW-0472">Membrane</keyword>
<evidence type="ECO:0000256" key="2">
    <source>
        <dbReference type="ARBA" id="ARBA00022448"/>
    </source>
</evidence>
<dbReference type="Gene3D" id="2.60.470.10">
    <property type="entry name" value="Acid-sensing ion channels like domains"/>
    <property type="match status" value="1"/>
</dbReference>